<dbReference type="SUPFAM" id="SSF48452">
    <property type="entry name" value="TPR-like"/>
    <property type="match status" value="1"/>
</dbReference>
<dbReference type="EMBL" id="RKLP01000002">
    <property type="protein sequence ID" value="RVW10844.1"/>
    <property type="molecule type" value="Genomic_DNA"/>
</dbReference>
<dbReference type="PANTHER" id="PTHR47691:SF3">
    <property type="entry name" value="HTH-TYPE TRANSCRIPTIONAL REGULATOR RV0890C-RELATED"/>
    <property type="match status" value="1"/>
</dbReference>
<dbReference type="SUPFAM" id="SSF52540">
    <property type="entry name" value="P-loop containing nucleoside triphosphate hydrolases"/>
    <property type="match status" value="1"/>
</dbReference>
<proteinExistence type="predicted"/>
<dbReference type="Gene3D" id="3.40.50.300">
    <property type="entry name" value="P-loop containing nucleotide triphosphate hydrolases"/>
    <property type="match status" value="1"/>
</dbReference>
<dbReference type="Pfam" id="PF00196">
    <property type="entry name" value="GerE"/>
    <property type="match status" value="1"/>
</dbReference>
<dbReference type="RefSeq" id="WP_127914815.1">
    <property type="nucleotide sequence ID" value="NZ_RKLP01000002.1"/>
</dbReference>
<dbReference type="PANTHER" id="PTHR47691">
    <property type="entry name" value="REGULATOR-RELATED"/>
    <property type="match status" value="1"/>
</dbReference>
<dbReference type="Gene3D" id="1.10.10.10">
    <property type="entry name" value="Winged helix-like DNA-binding domain superfamily/Winged helix DNA-binding domain"/>
    <property type="match status" value="1"/>
</dbReference>
<dbReference type="Gene3D" id="1.25.40.10">
    <property type="entry name" value="Tetratricopeptide repeat domain"/>
    <property type="match status" value="1"/>
</dbReference>
<evidence type="ECO:0000313" key="3">
    <source>
        <dbReference type="Proteomes" id="UP000286208"/>
    </source>
</evidence>
<dbReference type="OrthoDB" id="136365at2"/>
<evidence type="ECO:0000259" key="1">
    <source>
        <dbReference type="PROSITE" id="PS50043"/>
    </source>
</evidence>
<dbReference type="SUPFAM" id="SSF46894">
    <property type="entry name" value="C-terminal effector domain of the bipartite response regulators"/>
    <property type="match status" value="1"/>
</dbReference>
<feature type="domain" description="HTH luxR-type" evidence="1">
    <location>
        <begin position="719"/>
        <end position="784"/>
    </location>
</feature>
<dbReference type="SMART" id="SM00421">
    <property type="entry name" value="HTH_LUXR"/>
    <property type="match status" value="1"/>
</dbReference>
<dbReference type="InterPro" id="IPR011990">
    <property type="entry name" value="TPR-like_helical_dom_sf"/>
</dbReference>
<sequence>MSAAVRSRIGNLPSALTTFVGRRREVTAAKRLLSGSRLVTLTGIGGVGKTRLALEVAGDVQRDFPDGAWLVELAEVHEPDLVPDTVGAVFGLHDMATRSPMDLLVEHLAGRDLLLVLDNCEHLVGAAARLVDELLRECPGLRVLATSREALGVGGEALLLVHPLPVPDPASLPALEALPRYESVTLFVERARAAVQDFVVTEDNRKAIARICQRLDGLPLPIELAAARMRALSAEQLLERLTDRFRLLTAGSRVAPSRQQTLRLSVDWSYDLCTPEERRLWSRLSVFSGGFELDAVEGICPHAVGTGAVLDLVASLLDKSILTVEESGSVLRYGMLETLRDYGLEKLDEVGERTECRRRHRDWYLGLAERADADWIGPHQVEWITRLTRETANLRDALEFCAGEPGEGARGVRLANALFPFWFCRGNFGEARRWFDRAFAASDPQPVPVRVLALSVASQLAGMQEDFAAGAELVGEAERLAGLMGDSVTDAMVAQAAGRQALYRGELGRALELLDSSLAPFREAGDVHRLIWALQAAGLVCGMTGDVMRAQACHEEVLAITEARGEREYRARAMYLLSLTLWRQGNRGRASELFTEALQLTRSVGDHFAGAGCLESLAWGAAAARHGERAAVLSGAAEALRHGMGVPPVLIPTMLACHQECRRLCRRILGDRAFEAAFAKGAALDFVDAVDYALGRGDGAGLSRSEMDAPTAPMRIVRPSAETTALTRRERQVAELVADGLTNREIAEALVISQRTAEGHVERVLAKLGFGSRTQIAAWVVAHRHEPSS</sequence>
<dbReference type="InterPro" id="IPR000792">
    <property type="entry name" value="Tscrpt_reg_LuxR_C"/>
</dbReference>
<reference evidence="2 3" key="1">
    <citation type="submission" date="2018-11" db="EMBL/GenBank/DDBJ databases">
        <title>Rhodococcus spongicola sp. nov. and Rhodococcus xishaensis sp. nov. from marine sponges.</title>
        <authorList>
            <person name="Li L."/>
            <person name="Lin H.W."/>
        </authorList>
    </citation>
    <scope>NUCLEOTIDE SEQUENCE [LARGE SCALE GENOMIC DNA]</scope>
    <source>
        <strain evidence="2 3">CCTCC AB2014297</strain>
    </source>
</reference>
<accession>A0A438BIQ8</accession>
<dbReference type="Proteomes" id="UP000286208">
    <property type="component" value="Unassembled WGS sequence"/>
</dbReference>
<dbReference type="InterPro" id="IPR027417">
    <property type="entry name" value="P-loop_NTPase"/>
</dbReference>
<dbReference type="PRINTS" id="PR00038">
    <property type="entry name" value="HTHLUXR"/>
</dbReference>
<dbReference type="InterPro" id="IPR016032">
    <property type="entry name" value="Sig_transdc_resp-reg_C-effctor"/>
</dbReference>
<dbReference type="GO" id="GO:0043531">
    <property type="term" value="F:ADP binding"/>
    <property type="evidence" value="ECO:0007669"/>
    <property type="project" value="InterPro"/>
</dbReference>
<evidence type="ECO:0000313" key="2">
    <source>
        <dbReference type="EMBL" id="RVW10844.1"/>
    </source>
</evidence>
<protein>
    <submittedName>
        <fullName evidence="2">LuxR family transcriptional regulator</fullName>
    </submittedName>
</protein>
<dbReference type="GO" id="GO:0006355">
    <property type="term" value="P:regulation of DNA-templated transcription"/>
    <property type="evidence" value="ECO:0007669"/>
    <property type="project" value="InterPro"/>
</dbReference>
<organism evidence="2 3">
    <name type="scientific">Prescottella agglutinans</name>
    <dbReference type="NCBI Taxonomy" id="1644129"/>
    <lineage>
        <taxon>Bacteria</taxon>
        <taxon>Bacillati</taxon>
        <taxon>Actinomycetota</taxon>
        <taxon>Actinomycetes</taxon>
        <taxon>Mycobacteriales</taxon>
        <taxon>Nocardiaceae</taxon>
        <taxon>Prescottella</taxon>
    </lineage>
</organism>
<dbReference type="PROSITE" id="PS50043">
    <property type="entry name" value="HTH_LUXR_2"/>
    <property type="match status" value="1"/>
</dbReference>
<dbReference type="AlphaFoldDB" id="A0A438BIQ8"/>
<dbReference type="InterPro" id="IPR036388">
    <property type="entry name" value="WH-like_DNA-bd_sf"/>
</dbReference>
<comment type="caution">
    <text evidence="2">The sequence shown here is derived from an EMBL/GenBank/DDBJ whole genome shotgun (WGS) entry which is preliminary data.</text>
</comment>
<keyword evidence="3" id="KW-1185">Reference proteome</keyword>
<dbReference type="PRINTS" id="PR00364">
    <property type="entry name" value="DISEASERSIST"/>
</dbReference>
<dbReference type="GO" id="GO:0003677">
    <property type="term" value="F:DNA binding"/>
    <property type="evidence" value="ECO:0007669"/>
    <property type="project" value="InterPro"/>
</dbReference>
<gene>
    <name evidence="2" type="ORF">EGT67_04225</name>
</gene>
<dbReference type="CDD" id="cd06170">
    <property type="entry name" value="LuxR_C_like"/>
    <property type="match status" value="1"/>
</dbReference>
<name>A0A438BIQ8_9NOCA</name>